<feature type="transmembrane region" description="Helical" evidence="6">
    <location>
        <begin position="270"/>
        <end position="288"/>
    </location>
</feature>
<feature type="transmembrane region" description="Helical" evidence="6">
    <location>
        <begin position="43"/>
        <end position="68"/>
    </location>
</feature>
<feature type="transmembrane region" description="Helical" evidence="6">
    <location>
        <begin position="240"/>
        <end position="263"/>
    </location>
</feature>
<dbReference type="Pfam" id="PF03706">
    <property type="entry name" value="LPG_synthase_TM"/>
    <property type="match status" value="1"/>
</dbReference>
<evidence type="ECO:0000313" key="8">
    <source>
        <dbReference type="Proteomes" id="UP001499924"/>
    </source>
</evidence>
<evidence type="ECO:0000256" key="1">
    <source>
        <dbReference type="ARBA" id="ARBA00004651"/>
    </source>
</evidence>
<feature type="transmembrane region" description="Helical" evidence="6">
    <location>
        <begin position="127"/>
        <end position="148"/>
    </location>
</feature>
<keyword evidence="4 6" id="KW-1133">Transmembrane helix</keyword>
<evidence type="ECO:0000256" key="4">
    <source>
        <dbReference type="ARBA" id="ARBA00022989"/>
    </source>
</evidence>
<keyword evidence="3 6" id="KW-0812">Transmembrane</keyword>
<evidence type="ECO:0000256" key="6">
    <source>
        <dbReference type="SAM" id="Phobius"/>
    </source>
</evidence>
<proteinExistence type="predicted"/>
<dbReference type="Proteomes" id="UP001499924">
    <property type="component" value="Unassembled WGS sequence"/>
</dbReference>
<reference evidence="8" key="1">
    <citation type="journal article" date="2019" name="Int. J. Syst. Evol. Microbiol.">
        <title>The Global Catalogue of Microorganisms (GCM) 10K type strain sequencing project: providing services to taxonomists for standard genome sequencing and annotation.</title>
        <authorList>
            <consortium name="The Broad Institute Genomics Platform"/>
            <consortium name="The Broad Institute Genome Sequencing Center for Infectious Disease"/>
            <person name="Wu L."/>
            <person name="Ma J."/>
        </authorList>
    </citation>
    <scope>NUCLEOTIDE SEQUENCE [LARGE SCALE GENOMIC DNA]</scope>
    <source>
        <strain evidence="8">JCM 15614</strain>
    </source>
</reference>
<dbReference type="EMBL" id="BAAAVV010000001">
    <property type="protein sequence ID" value="GAA3154000.1"/>
    <property type="molecule type" value="Genomic_DNA"/>
</dbReference>
<feature type="transmembrane region" description="Helical" evidence="6">
    <location>
        <begin position="160"/>
        <end position="178"/>
    </location>
</feature>
<evidence type="ECO:0000256" key="5">
    <source>
        <dbReference type="ARBA" id="ARBA00023136"/>
    </source>
</evidence>
<name>A0ABP6NNG9_9ACTN</name>
<dbReference type="InterPro" id="IPR022791">
    <property type="entry name" value="L-PG_synthase/AglD"/>
</dbReference>
<keyword evidence="8" id="KW-1185">Reference proteome</keyword>
<protein>
    <submittedName>
        <fullName evidence="7">Lysylphosphatidylglycerol synthase transmembrane domain-containing protein</fullName>
    </submittedName>
</protein>
<keyword evidence="5 6" id="KW-0472">Membrane</keyword>
<evidence type="ECO:0000256" key="2">
    <source>
        <dbReference type="ARBA" id="ARBA00022475"/>
    </source>
</evidence>
<comment type="caution">
    <text evidence="7">The sequence shown here is derived from an EMBL/GenBank/DDBJ whole genome shotgun (WGS) entry which is preliminary data.</text>
</comment>
<sequence>MSAPADGAGRTRVRGWRWVVRTAFLVAALVACGLVIWRTREDFLAAVADVSAFPLVLAFLAVLVGGVVPMFAWRVLILDLGSPIPLAAGARIYFVAQLGKFIPGSVWSVLAQVELAREYRVPARRSATVGLLTIVTAAVSAVLVLGLALPFSTEELRRGYWWVVLLLPPLLVLLYPPVIRRWSALLFRLLRRPADDLDVSVRALAASVGWMVVAWVFYGLQLYALVADAAPDDVSAGPQVALQCLGIFALAWVAGLLFVVVPAGAGVREVIIVLGLASVLPSGAALAVALLSRVLLTVTDLLLAGLAVLAYRARRSRDAV</sequence>
<feature type="transmembrane region" description="Helical" evidence="6">
    <location>
        <begin position="18"/>
        <end position="37"/>
    </location>
</feature>
<evidence type="ECO:0000313" key="7">
    <source>
        <dbReference type="EMBL" id="GAA3154000.1"/>
    </source>
</evidence>
<feature type="transmembrane region" description="Helical" evidence="6">
    <location>
        <begin position="294"/>
        <end position="311"/>
    </location>
</feature>
<feature type="transmembrane region" description="Helical" evidence="6">
    <location>
        <begin position="199"/>
        <end position="220"/>
    </location>
</feature>
<organism evidence="7 8">
    <name type="scientific">Blastococcus jejuensis</name>
    <dbReference type="NCBI Taxonomy" id="351224"/>
    <lineage>
        <taxon>Bacteria</taxon>
        <taxon>Bacillati</taxon>
        <taxon>Actinomycetota</taxon>
        <taxon>Actinomycetes</taxon>
        <taxon>Geodermatophilales</taxon>
        <taxon>Geodermatophilaceae</taxon>
        <taxon>Blastococcus</taxon>
    </lineage>
</organism>
<comment type="subcellular location">
    <subcellularLocation>
        <location evidence="1">Cell membrane</location>
        <topology evidence="1">Multi-pass membrane protein</topology>
    </subcellularLocation>
</comment>
<accession>A0ABP6NNG9</accession>
<gene>
    <name evidence="7" type="ORF">GCM10010531_01270</name>
</gene>
<keyword evidence="2" id="KW-1003">Cell membrane</keyword>
<evidence type="ECO:0000256" key="3">
    <source>
        <dbReference type="ARBA" id="ARBA00022692"/>
    </source>
</evidence>